<proteinExistence type="predicted"/>
<dbReference type="KEGG" id="sasa:106590307"/>
<dbReference type="GeneID" id="106590307"/>
<evidence type="ECO:0000256" key="1">
    <source>
        <dbReference type="SAM" id="MobiDB-lite"/>
    </source>
</evidence>
<feature type="compositionally biased region" description="Polar residues" evidence="1">
    <location>
        <begin position="557"/>
        <end position="571"/>
    </location>
</feature>
<reference evidence="3" key="1">
    <citation type="submission" date="2025-08" db="UniProtKB">
        <authorList>
            <consortium name="RefSeq"/>
        </authorList>
    </citation>
    <scope>IDENTIFICATION</scope>
</reference>
<organism evidence="2 3">
    <name type="scientific">Salmo salar</name>
    <name type="common">Atlantic salmon</name>
    <dbReference type="NCBI Taxonomy" id="8030"/>
    <lineage>
        <taxon>Eukaryota</taxon>
        <taxon>Metazoa</taxon>
        <taxon>Chordata</taxon>
        <taxon>Craniata</taxon>
        <taxon>Vertebrata</taxon>
        <taxon>Euteleostomi</taxon>
        <taxon>Actinopterygii</taxon>
        <taxon>Neopterygii</taxon>
        <taxon>Teleostei</taxon>
        <taxon>Protacanthopterygii</taxon>
        <taxon>Salmoniformes</taxon>
        <taxon>Salmonidae</taxon>
        <taxon>Salmoninae</taxon>
        <taxon>Salmo</taxon>
    </lineage>
</organism>
<gene>
    <name evidence="3" type="primary">LOC106590307</name>
</gene>
<feature type="region of interest" description="Disordered" evidence="1">
    <location>
        <begin position="1"/>
        <end position="94"/>
    </location>
</feature>
<keyword evidence="2" id="KW-1185">Reference proteome</keyword>
<dbReference type="RefSeq" id="XP_014036657.2">
    <property type="nucleotide sequence ID" value="XM_014181182.2"/>
</dbReference>
<evidence type="ECO:0000313" key="2">
    <source>
        <dbReference type="Proteomes" id="UP001652741"/>
    </source>
</evidence>
<feature type="region of interest" description="Disordered" evidence="1">
    <location>
        <begin position="555"/>
        <end position="591"/>
    </location>
</feature>
<feature type="compositionally biased region" description="Polar residues" evidence="1">
    <location>
        <begin position="213"/>
        <end position="236"/>
    </location>
</feature>
<dbReference type="Proteomes" id="UP001652741">
    <property type="component" value="Chromosome ssa29"/>
</dbReference>
<feature type="region of interest" description="Disordered" evidence="1">
    <location>
        <begin position="760"/>
        <end position="847"/>
    </location>
</feature>
<feature type="compositionally biased region" description="Pro residues" evidence="1">
    <location>
        <begin position="73"/>
        <end position="94"/>
    </location>
</feature>
<dbReference type="PANTHER" id="PTHR38654">
    <property type="entry name" value="BUCKY BALL-RELATED"/>
    <property type="match status" value="1"/>
</dbReference>
<feature type="region of interest" description="Disordered" evidence="1">
    <location>
        <begin position="627"/>
        <end position="650"/>
    </location>
</feature>
<accession>A0A1S3Q9U3</accession>
<name>A0A1S3Q9U3_SALSA</name>
<feature type="region of interest" description="Disordered" evidence="1">
    <location>
        <begin position="199"/>
        <end position="236"/>
    </location>
</feature>
<evidence type="ECO:0000313" key="3">
    <source>
        <dbReference type="RefSeq" id="XP_014036657.2"/>
    </source>
</evidence>
<feature type="compositionally biased region" description="Basic and acidic residues" evidence="1">
    <location>
        <begin position="819"/>
        <end position="832"/>
    </location>
</feature>
<dbReference type="InterPro" id="IPR053309">
    <property type="entry name" value="Balbiani_Body_Formation"/>
</dbReference>
<protein>
    <submittedName>
        <fullName evidence="3">Uncharacterized protein</fullName>
    </submittedName>
</protein>
<dbReference type="AlphaFoldDB" id="A0A1S3Q9U3"/>
<sequence>METTASTAQHAFGAGPRGPNPAHGPQPGQGPRHPGHPGPYGVPRPEDQPPHQQHQQPHHIQHSRPFFYIHPSQPYPSQPYPSQPYPSQPYPSQPYPSQLYPSALPYQWPMPYNPYCGFPGMGGYGMIQSPFQPSPYMEPPGYILPHSQLHLADYRRMINPHYHTAHYPQTMAYHARRFRYQHNAPATSREMINSEVQTEPTLGAARSDPKLSNADSSMKSNVQTNSESGSDTSCTAAQSLSPASAVQEVMSKSPAYQDIVLAPASNTPISTRSAAPQKGSFVFQTEVEELRLECRSTPTGLNILHSHETSELCTAHSVSGTDEDLMQLCSSSSLHHQASQGRMLHGQEGMGLIGEERDQCLQQACTDILLMDGSPSSGGPDNFLALDDCDSFIAETLAERPGISESDMDYRVVVQSHNADGPQFSSNDGELSGNGSKSVYFKILHLPFDMQYLEELRKIEASVWSASLAPYVPSAEFMLQQGLMEPHREALSPVVVEEVPTVEVVPMVEVEIPGAEKVPTAEVVSLVEEAPMVESPWNENISMAEMVPNVMEVPAISSPNKTDNALTSPDTSQKRGAVSDLDHQDASFGGLPTYRPSTSWLGDFGNVYYHSKMPSDVEEQRRILRGSPLKLSSPKGKPNHDHEPKGPRCVSVTTTAPLRLKGEGCRLGDKVDRRSYSDQEFCANRTFNVNTVTSGGHKRERICARCLTTKCNVNKIPGSPGPGLDALIVKRQGVPVPPWEEYILAQTCAACKSLARRRVTRKGSGSDVPSGPQNEETEGETSENSSCRAGPGPKLRDPRRPHSSMKRHSEQCPMGPHSKLREKNCSCDEPHRPPAAVLGGPRRHPHGNVIRERNEENLGVCVSVPLQDKWRNQDQDQHQDQCYLAAQKSQQEKLWKAALSNPDNESNIKLGPRQMIKQKKHISQSQGLHRKDTRC</sequence>
<dbReference type="PANTHER" id="PTHR38654:SF1">
    <property type="entry name" value="BUCKY BALL"/>
    <property type="match status" value="1"/>
</dbReference>